<sequence>MSAFSVKRPPKSYKELDHQKYVARITKTLYYSSLPNNDKLSLPVTELAAELFSEAQYGKSLERLHLNTASNISRNACVSPCSLIIAMLYLEKLKTRNPEYLERTSPSDLFLVSLMISMQQLAQLEREFLKAIDWEVHVKEVAFWRRLDKLEMQLADREGNRRGYFTYTELSNLADLIEVYALVQCVFTMTMILVASYTAGVLIIAGSFHLVSYVPGNAFQVKSIEHVANEVKLNDTLLENDSMRYLEGLEQKLNEKTSVEPVHILRTSLFLASINTLMSPYCNVSDGATDSEVESACWEWWKLPSMIWLSESSQEYNMNEHMSFNYFYNCFIGYLEILSVSSSNLEVGNHINMNKATMTRIQDQLEGSWHKEWTDSLQEEIFNSPYI</sequence>
<dbReference type="AlphaFoldDB" id="A0AAW1VCQ5"/>
<comment type="caution">
    <text evidence="3">The sequence shown here is derived from an EMBL/GenBank/DDBJ whole genome shotgun (WGS) entry which is preliminary data.</text>
</comment>
<dbReference type="PANTHER" id="PTHR15615">
    <property type="match status" value="1"/>
</dbReference>
<comment type="similarity">
    <text evidence="1">Belongs to the CNPPD1 family.</text>
</comment>
<accession>A0AAW1VCQ5</accession>
<dbReference type="GO" id="GO:0019901">
    <property type="term" value="F:protein kinase binding"/>
    <property type="evidence" value="ECO:0007669"/>
    <property type="project" value="InterPro"/>
</dbReference>
<dbReference type="PANTHER" id="PTHR15615:SF108">
    <property type="entry name" value="PROTEIN CNPPD1"/>
    <property type="match status" value="1"/>
</dbReference>
<evidence type="ECO:0000313" key="3">
    <source>
        <dbReference type="EMBL" id="KAK9890811.1"/>
    </source>
</evidence>
<dbReference type="Gene3D" id="1.10.472.10">
    <property type="entry name" value="Cyclin-like"/>
    <property type="match status" value="1"/>
</dbReference>
<evidence type="ECO:0000256" key="1">
    <source>
        <dbReference type="ARBA" id="ARBA00038508"/>
    </source>
</evidence>
<evidence type="ECO:0000256" key="2">
    <source>
        <dbReference type="ARBA" id="ARBA00040808"/>
    </source>
</evidence>
<dbReference type="CDD" id="cd20557">
    <property type="entry name" value="CYCLIN_ScPCL1-like"/>
    <property type="match status" value="1"/>
</dbReference>
<gene>
    <name evidence="3" type="ORF">WA026_012155</name>
</gene>
<dbReference type="EMBL" id="JARQZJ010000126">
    <property type="protein sequence ID" value="KAK9890811.1"/>
    <property type="molecule type" value="Genomic_DNA"/>
</dbReference>
<dbReference type="InterPro" id="IPR013922">
    <property type="entry name" value="Cyclin_PHO80-like"/>
</dbReference>
<dbReference type="GO" id="GO:0000307">
    <property type="term" value="C:cyclin-dependent protein kinase holoenzyme complex"/>
    <property type="evidence" value="ECO:0007669"/>
    <property type="project" value="TreeGrafter"/>
</dbReference>
<dbReference type="Proteomes" id="UP001431783">
    <property type="component" value="Unassembled WGS sequence"/>
</dbReference>
<proteinExistence type="inferred from homology"/>
<name>A0AAW1VCQ5_9CUCU</name>
<dbReference type="GO" id="GO:0005634">
    <property type="term" value="C:nucleus"/>
    <property type="evidence" value="ECO:0007669"/>
    <property type="project" value="TreeGrafter"/>
</dbReference>
<organism evidence="3 4">
    <name type="scientific">Henosepilachna vigintioctopunctata</name>
    <dbReference type="NCBI Taxonomy" id="420089"/>
    <lineage>
        <taxon>Eukaryota</taxon>
        <taxon>Metazoa</taxon>
        <taxon>Ecdysozoa</taxon>
        <taxon>Arthropoda</taxon>
        <taxon>Hexapoda</taxon>
        <taxon>Insecta</taxon>
        <taxon>Pterygota</taxon>
        <taxon>Neoptera</taxon>
        <taxon>Endopterygota</taxon>
        <taxon>Coleoptera</taxon>
        <taxon>Polyphaga</taxon>
        <taxon>Cucujiformia</taxon>
        <taxon>Coccinelloidea</taxon>
        <taxon>Coccinellidae</taxon>
        <taxon>Epilachninae</taxon>
        <taxon>Epilachnini</taxon>
        <taxon>Henosepilachna</taxon>
    </lineage>
</organism>
<reference evidence="3 4" key="1">
    <citation type="submission" date="2023-03" db="EMBL/GenBank/DDBJ databases">
        <title>Genome insight into feeding habits of ladybird beetles.</title>
        <authorList>
            <person name="Li H.-S."/>
            <person name="Huang Y.-H."/>
            <person name="Pang H."/>
        </authorList>
    </citation>
    <scope>NUCLEOTIDE SEQUENCE [LARGE SCALE GENOMIC DNA]</scope>
    <source>
        <strain evidence="3">SYSU_2023b</strain>
        <tissue evidence="3">Whole body</tissue>
    </source>
</reference>
<dbReference type="GO" id="GO:0016538">
    <property type="term" value="F:cyclin-dependent protein serine/threonine kinase regulator activity"/>
    <property type="evidence" value="ECO:0007669"/>
    <property type="project" value="TreeGrafter"/>
</dbReference>
<keyword evidence="4" id="KW-1185">Reference proteome</keyword>
<protein>
    <recommendedName>
        <fullName evidence="2">Protein CNPPD1</fullName>
    </recommendedName>
</protein>
<evidence type="ECO:0000313" key="4">
    <source>
        <dbReference type="Proteomes" id="UP001431783"/>
    </source>
</evidence>